<dbReference type="InterPro" id="IPR017467">
    <property type="entry name" value="CHP03016_PEP-CTERM"/>
</dbReference>
<evidence type="ECO:0000313" key="2">
    <source>
        <dbReference type="EMBL" id="MCS0590979.1"/>
    </source>
</evidence>
<dbReference type="NCBIfam" id="TIGR03016">
    <property type="entry name" value="pepcterm_hypo_1"/>
    <property type="match status" value="1"/>
</dbReference>
<keyword evidence="3" id="KW-1185">Reference proteome</keyword>
<evidence type="ECO:0000256" key="1">
    <source>
        <dbReference type="SAM" id="SignalP"/>
    </source>
</evidence>
<feature type="chain" id="PRO_5045131137" evidence="1">
    <location>
        <begin position="32"/>
        <end position="518"/>
    </location>
</feature>
<gene>
    <name evidence="2" type="ORF">NX782_17455</name>
</gene>
<dbReference type="SUPFAM" id="SSF56935">
    <property type="entry name" value="Porins"/>
    <property type="match status" value="1"/>
</dbReference>
<feature type="signal peptide" evidence="1">
    <location>
        <begin position="1"/>
        <end position="31"/>
    </location>
</feature>
<protein>
    <submittedName>
        <fullName evidence="2">TIGR03016 family PEP-CTERM system-associated outer membrane protein</fullName>
    </submittedName>
</protein>
<keyword evidence="1" id="KW-0732">Signal</keyword>
<dbReference type="Proteomes" id="UP001205560">
    <property type="component" value="Unassembled WGS sequence"/>
</dbReference>
<name>A0ABT2A9U8_9BURK</name>
<dbReference type="RefSeq" id="WP_258846753.1">
    <property type="nucleotide sequence ID" value="NZ_JANUGX010000022.1"/>
</dbReference>
<organism evidence="2 3">
    <name type="scientific">Massilia norwichensis</name>
    <dbReference type="NCBI Taxonomy" id="1442366"/>
    <lineage>
        <taxon>Bacteria</taxon>
        <taxon>Pseudomonadati</taxon>
        <taxon>Pseudomonadota</taxon>
        <taxon>Betaproteobacteria</taxon>
        <taxon>Burkholderiales</taxon>
        <taxon>Oxalobacteraceae</taxon>
        <taxon>Telluria group</taxon>
        <taxon>Massilia</taxon>
    </lineage>
</organism>
<proteinExistence type="predicted"/>
<evidence type="ECO:0000313" key="3">
    <source>
        <dbReference type="Proteomes" id="UP001205560"/>
    </source>
</evidence>
<dbReference type="EMBL" id="JANUGX010000022">
    <property type="protein sequence ID" value="MCS0590979.1"/>
    <property type="molecule type" value="Genomic_DNA"/>
</dbReference>
<reference evidence="2 3" key="1">
    <citation type="submission" date="2022-08" db="EMBL/GenBank/DDBJ databases">
        <title>Reclassification of Massilia species as members of the genera Telluria, Duganella, Pseudoduganella, Mokoshia gen. nov. and Zemynaea gen. nov. using orthogonal and non-orthogonal genome-based approaches.</title>
        <authorList>
            <person name="Bowman J.P."/>
        </authorList>
    </citation>
    <scope>NUCLEOTIDE SEQUENCE [LARGE SCALE GENOMIC DNA]</scope>
    <source>
        <strain evidence="2 3">LMG 28164</strain>
    </source>
</reference>
<comment type="caution">
    <text evidence="2">The sequence shown here is derived from an EMBL/GenBank/DDBJ whole genome shotgun (WGS) entry which is preliminary data.</text>
</comment>
<accession>A0ABT2A9U8</accession>
<sequence length="518" mass="56263">MTITTAKRPDRALLLTPLALAALLLSAECRADWKFVPSAGVTETYTDNVNLQPDDRAHGQFVSEAMGGFALTQRSARLQAAASARLHQFAYTNGELPNLNDRSYDYSAAALAKLADDLFLDVYAAGGPQSISAFGPQVSDNLYSTGNRTNVKSWRISPYVQHHYGNVVDMLLRYSRDGVDAGERNAFGSSTSSSGSLSFNSGTAFHTVGWGLSVNHQEMQNRAAGPSSSSNALANLRLRYSQRLSLTASGGYDEYDYQSLGGRTSGRNWTGGFIWTPSSRTSLQLSYGRRYFGKTGSLAASHRSRRSVWSINYSDAITTTRQQFLLPSTIDTAALLDTLFSASIPDPVLRQQAVQAYLQATGLPPSLANNVNYLSNRYMRQKQLQAAVAFNWAHSSLVTSVYKSERTALSLQQSDSELLGSQLATLNDNTRQRGVNSVFVYRLSSRTSATASASLSRVSSLDTGFTENHSQLRVGLARRIDRRLNAAVDLRHVRGGSGAGTGRTYSENALSASLSAQF</sequence>